<evidence type="ECO:0000313" key="14">
    <source>
        <dbReference type="Proteomes" id="UP000515163"/>
    </source>
</evidence>
<dbReference type="Pfam" id="PF02475">
    <property type="entry name" value="TRM5-TYW2_MTfase"/>
    <property type="match status" value="1"/>
</dbReference>
<organism evidence="14 15">
    <name type="scientific">Actinia tenebrosa</name>
    <name type="common">Australian red waratah sea anemone</name>
    <dbReference type="NCBI Taxonomy" id="6105"/>
    <lineage>
        <taxon>Eukaryota</taxon>
        <taxon>Metazoa</taxon>
        <taxon>Cnidaria</taxon>
        <taxon>Anthozoa</taxon>
        <taxon>Hexacorallia</taxon>
        <taxon>Actiniaria</taxon>
        <taxon>Actiniidae</taxon>
        <taxon>Actinia</taxon>
    </lineage>
</organism>
<gene>
    <name evidence="15" type="primary">LOC116303781</name>
</gene>
<dbReference type="CDD" id="cd02440">
    <property type="entry name" value="AdoMet_MTases"/>
    <property type="match status" value="1"/>
</dbReference>
<feature type="region of interest" description="Disordered" evidence="12">
    <location>
        <begin position="421"/>
        <end position="444"/>
    </location>
</feature>
<sequence length="444" mass="50518">MSGIEEYNNENLIVTPPVTSRGCRTLNREDFTKVFRLPALRIDAKKCSLFMKSFRKLLLNRPRLRNIVPDPSNENNSKKLVLLRPGVLLNEEEKEFICTHNADETVHDLVLDYNFWTSEQVLRAILPPEISEVPSAFETIGHIAHVNLRENQLEYKSVIGQVLLDKNSPQIKTVVNKTNTIDETFRFFKMELLAGEDNMNATVKEDGCIFEFDFSQVYWNSRLQTEHKRLVEIFSKTDIICDMFAGVGPFAIPAAKKGCYVHANDLNPSSYEALVKNAKLNKVEKNIIAYNMDGKEFVRKMVESLADKSGSGNQMFNHVIMNLPASAVQFLDVFKGLFINFKDRFRVDDSSKSRVILPMVHCYCFSKSEAPEQDAQSQAEVILGVKMGSDCKVHYVRDVAPKKAMLCVSFRLPASVAFCEHDQKQRDDSEPPSKQAKIEEDSKN</sequence>
<evidence type="ECO:0000256" key="8">
    <source>
        <dbReference type="ARBA" id="ARBA00023242"/>
    </source>
</evidence>
<comment type="subcellular location">
    <subcellularLocation>
        <location evidence="11">Mitochondrion matrix</location>
    </subcellularLocation>
    <subcellularLocation>
        <location evidence="11">Nucleus</location>
    </subcellularLocation>
    <subcellularLocation>
        <location evidence="11">Cytoplasm</location>
    </subcellularLocation>
    <text evidence="11">Predominantly in the mitochondria and in the nucleus.</text>
</comment>
<evidence type="ECO:0000256" key="1">
    <source>
        <dbReference type="ARBA" id="ARBA00009775"/>
    </source>
</evidence>
<feature type="binding site" evidence="11">
    <location>
        <position position="322"/>
    </location>
    <ligand>
        <name>S-adenosyl-L-methionine</name>
        <dbReference type="ChEBI" id="CHEBI:59789"/>
    </ligand>
</feature>
<evidence type="ECO:0000256" key="6">
    <source>
        <dbReference type="ARBA" id="ARBA00022694"/>
    </source>
</evidence>
<dbReference type="FunFam" id="3.30.300.110:FF:000001">
    <property type="entry name" value="tRNA (guanine(37)-N1)-methyltransferase"/>
    <property type="match status" value="1"/>
</dbReference>
<dbReference type="Gene3D" id="3.40.50.150">
    <property type="entry name" value="Vaccinia Virus protein VP39"/>
    <property type="match status" value="1"/>
</dbReference>
<dbReference type="InterPro" id="IPR025792">
    <property type="entry name" value="tRNA_Gua_MeTrfase_euk"/>
</dbReference>
<evidence type="ECO:0000256" key="10">
    <source>
        <dbReference type="ARBA" id="ARBA00047783"/>
    </source>
</evidence>
<dbReference type="InterPro" id="IPR056744">
    <property type="entry name" value="TRM5/TYW2-like_N"/>
</dbReference>
<dbReference type="PROSITE" id="PS51684">
    <property type="entry name" value="SAM_MT_TRM5_TYW2"/>
    <property type="match status" value="1"/>
</dbReference>
<dbReference type="GO" id="GO:0005759">
    <property type="term" value="C:mitochondrial matrix"/>
    <property type="evidence" value="ECO:0007669"/>
    <property type="project" value="UniProtKB-SubCell"/>
</dbReference>
<proteinExistence type="inferred from homology"/>
<evidence type="ECO:0000256" key="4">
    <source>
        <dbReference type="ARBA" id="ARBA00022679"/>
    </source>
</evidence>
<feature type="domain" description="SAM-dependent methyltransferase TRM5/TYW2-type" evidence="13">
    <location>
        <begin position="137"/>
        <end position="414"/>
    </location>
</feature>
<evidence type="ECO:0000256" key="12">
    <source>
        <dbReference type="SAM" id="MobiDB-lite"/>
    </source>
</evidence>
<dbReference type="GO" id="GO:0052906">
    <property type="term" value="F:tRNA (guanine(37)-N1)-methyltransferase activity"/>
    <property type="evidence" value="ECO:0007669"/>
    <property type="project" value="UniProtKB-UniRule"/>
</dbReference>
<dbReference type="EC" id="2.1.1.228" evidence="11"/>
<dbReference type="InParanoid" id="A0A6P8IQM8"/>
<comment type="catalytic activity">
    <reaction evidence="10 11">
        <text>guanosine(37) in tRNA + S-adenosyl-L-methionine = N(1)-methylguanosine(37) in tRNA + S-adenosyl-L-homocysteine + H(+)</text>
        <dbReference type="Rhea" id="RHEA:36899"/>
        <dbReference type="Rhea" id="RHEA-COMP:10145"/>
        <dbReference type="Rhea" id="RHEA-COMP:10147"/>
        <dbReference type="ChEBI" id="CHEBI:15378"/>
        <dbReference type="ChEBI" id="CHEBI:57856"/>
        <dbReference type="ChEBI" id="CHEBI:59789"/>
        <dbReference type="ChEBI" id="CHEBI:73542"/>
        <dbReference type="ChEBI" id="CHEBI:74269"/>
        <dbReference type="EC" id="2.1.1.228"/>
    </reaction>
</comment>
<dbReference type="KEGG" id="aten:116303781"/>
<comment type="similarity">
    <text evidence="11">Belongs to the TRM5 / TYW2 family.</text>
</comment>
<evidence type="ECO:0000259" key="13">
    <source>
        <dbReference type="PROSITE" id="PS51684"/>
    </source>
</evidence>
<dbReference type="GO" id="GO:0002939">
    <property type="term" value="P:tRNA N1-guanine methylation"/>
    <property type="evidence" value="ECO:0007669"/>
    <property type="project" value="TreeGrafter"/>
</dbReference>
<evidence type="ECO:0000256" key="2">
    <source>
        <dbReference type="ARBA" id="ARBA00022490"/>
    </source>
</evidence>
<reference evidence="15" key="1">
    <citation type="submission" date="2025-08" db="UniProtKB">
        <authorList>
            <consortium name="RefSeq"/>
        </authorList>
    </citation>
    <scope>IDENTIFICATION</scope>
    <source>
        <tissue evidence="15">Tentacle</tissue>
    </source>
</reference>
<keyword evidence="14" id="KW-1185">Reference proteome</keyword>
<dbReference type="Pfam" id="PF25133">
    <property type="entry name" value="TYW2_N_2"/>
    <property type="match status" value="1"/>
</dbReference>
<dbReference type="PANTHER" id="PTHR23245">
    <property type="entry name" value="TRNA METHYLTRANSFERASE"/>
    <property type="match status" value="1"/>
</dbReference>
<keyword evidence="4 11" id="KW-0808">Transferase</keyword>
<dbReference type="HAMAP" id="MF_03152">
    <property type="entry name" value="TRM5"/>
    <property type="match status" value="1"/>
</dbReference>
<evidence type="ECO:0000256" key="9">
    <source>
        <dbReference type="ARBA" id="ARBA00045951"/>
    </source>
</evidence>
<comment type="subunit">
    <text evidence="11">Monomer.</text>
</comment>
<dbReference type="InterPro" id="IPR029063">
    <property type="entry name" value="SAM-dependent_MTases_sf"/>
</dbReference>
<protein>
    <recommendedName>
        <fullName evidence="11">tRNA (guanine(37)-N1)-methyltransferase</fullName>
        <ecNumber evidence="11">2.1.1.228</ecNumber>
    </recommendedName>
    <alternativeName>
        <fullName evidence="11">M1G-methyltransferase</fullName>
    </alternativeName>
    <alternativeName>
        <fullName evidence="11">tRNA [GM37] methyltransferase</fullName>
    </alternativeName>
    <alternativeName>
        <fullName evidence="11">tRNA methyltransferase 5 homolog</fullName>
    </alternativeName>
</protein>
<dbReference type="OrthoDB" id="408788at2759"/>
<comment type="similarity">
    <text evidence="1">Belongs to the class I-like SAM-binding methyltransferase superfamily. TRM5/TYW2 family.</text>
</comment>
<dbReference type="AlphaFoldDB" id="A0A6P8IQM8"/>
<feature type="binding site" evidence="11">
    <location>
        <begin position="293"/>
        <end position="294"/>
    </location>
    <ligand>
        <name>S-adenosyl-L-methionine</name>
        <dbReference type="ChEBI" id="CHEBI:59789"/>
    </ligand>
</feature>
<keyword evidence="6 11" id="KW-0819">tRNA processing</keyword>
<keyword evidence="3 11" id="KW-0489">Methyltransferase</keyword>
<evidence type="ECO:0000256" key="5">
    <source>
        <dbReference type="ARBA" id="ARBA00022691"/>
    </source>
</evidence>
<dbReference type="Proteomes" id="UP000515163">
    <property type="component" value="Unplaced"/>
</dbReference>
<dbReference type="GO" id="GO:0005634">
    <property type="term" value="C:nucleus"/>
    <property type="evidence" value="ECO:0007669"/>
    <property type="project" value="UniProtKB-SubCell"/>
</dbReference>
<evidence type="ECO:0000256" key="11">
    <source>
        <dbReference type="HAMAP-Rule" id="MF_03152"/>
    </source>
</evidence>
<name>A0A6P8IQM8_ACTTE</name>
<keyword evidence="7 11" id="KW-0496">Mitochondrion</keyword>
<dbReference type="Gene3D" id="3.30.300.110">
    <property type="entry name" value="Met-10+ protein-like domains"/>
    <property type="match status" value="1"/>
</dbReference>
<evidence type="ECO:0000313" key="15">
    <source>
        <dbReference type="RefSeq" id="XP_031569244.1"/>
    </source>
</evidence>
<dbReference type="InterPro" id="IPR030382">
    <property type="entry name" value="MeTrfase_TRM5/TYW2"/>
</dbReference>
<dbReference type="RefSeq" id="XP_031569244.1">
    <property type="nucleotide sequence ID" value="XM_031713384.1"/>
</dbReference>
<evidence type="ECO:0000256" key="7">
    <source>
        <dbReference type="ARBA" id="ARBA00023128"/>
    </source>
</evidence>
<accession>A0A6P8IQM8</accession>
<dbReference type="FunCoup" id="A0A6P8IQM8">
    <property type="interactions" value="2002"/>
</dbReference>
<feature type="binding site" evidence="11">
    <location>
        <position position="227"/>
    </location>
    <ligand>
        <name>S-adenosyl-L-methionine</name>
        <dbReference type="ChEBI" id="CHEBI:59789"/>
    </ligand>
</feature>
<keyword evidence="2 11" id="KW-0963">Cytoplasm</keyword>
<dbReference type="PANTHER" id="PTHR23245:SF36">
    <property type="entry name" value="TRNA (GUANINE(37)-N1)-METHYLTRANSFERASE"/>
    <property type="match status" value="1"/>
</dbReference>
<comment type="function">
    <text evidence="9">Involved in mitochondrial tRNA methylation. Specifically methylates the N1 position of guanosine-37 in various tRNAs. Methylation is not dependent on the nature of the nucleoside 5' of the target nucleoside. This is the first step in the biosynthesis of wybutosine (yW), a modified base adjacent to the anticodon of tRNAs and required for accurate decoding.</text>
</comment>
<keyword evidence="8 11" id="KW-0539">Nucleus</keyword>
<dbReference type="InterPro" id="IPR056743">
    <property type="entry name" value="TRM5-TYW2-like_MTfase"/>
</dbReference>
<dbReference type="SUPFAM" id="SSF53335">
    <property type="entry name" value="S-adenosyl-L-methionine-dependent methyltransferases"/>
    <property type="match status" value="1"/>
</dbReference>
<keyword evidence="5 11" id="KW-0949">S-adenosyl-L-methionine</keyword>
<evidence type="ECO:0000256" key="3">
    <source>
        <dbReference type="ARBA" id="ARBA00022603"/>
    </source>
</evidence>
<feature type="binding site" evidence="11">
    <location>
        <begin position="265"/>
        <end position="266"/>
    </location>
    <ligand>
        <name>S-adenosyl-L-methionine</name>
        <dbReference type="ChEBI" id="CHEBI:59789"/>
    </ligand>
</feature>
<dbReference type="GO" id="GO:0070901">
    <property type="term" value="P:mitochondrial tRNA methylation"/>
    <property type="evidence" value="ECO:0007669"/>
    <property type="project" value="TreeGrafter"/>
</dbReference>
<comment type="function">
    <text evidence="11">Specifically methylates the N1 position of guanosine-37 in various cytoplasmic and mitochondrial tRNAs. Methylation is not dependent on the nature of the nucleoside 5' of the target nucleoside. This is the first step in the biosynthesis of wybutosine (yW), a modified base adjacent to the anticodon of tRNAs and required for accurate decoding.</text>
</comment>
<dbReference type="GeneID" id="116303781"/>